<evidence type="ECO:0000313" key="2">
    <source>
        <dbReference type="Proteomes" id="UP000499080"/>
    </source>
</evidence>
<name>A0A4Y2EG33_ARAVE</name>
<evidence type="ECO:0000313" key="1">
    <source>
        <dbReference type="EMBL" id="GBM27226.1"/>
    </source>
</evidence>
<dbReference type="AlphaFoldDB" id="A0A4Y2EG33"/>
<proteinExistence type="predicted"/>
<sequence>MFPKFSEGVRSLPIMVHWERATLVPSNGRDDTSVQSIAVIGNRWCRYHPRKGRKVHSASTSFSTDIFSFSYSSCNFSFSKTVERLESVVAQSIKRYD</sequence>
<keyword evidence="2" id="KW-1185">Reference proteome</keyword>
<comment type="caution">
    <text evidence="1">The sequence shown here is derived from an EMBL/GenBank/DDBJ whole genome shotgun (WGS) entry which is preliminary data.</text>
</comment>
<organism evidence="1 2">
    <name type="scientific">Araneus ventricosus</name>
    <name type="common">Orbweaver spider</name>
    <name type="synonym">Epeira ventricosa</name>
    <dbReference type="NCBI Taxonomy" id="182803"/>
    <lineage>
        <taxon>Eukaryota</taxon>
        <taxon>Metazoa</taxon>
        <taxon>Ecdysozoa</taxon>
        <taxon>Arthropoda</taxon>
        <taxon>Chelicerata</taxon>
        <taxon>Arachnida</taxon>
        <taxon>Araneae</taxon>
        <taxon>Araneomorphae</taxon>
        <taxon>Entelegynae</taxon>
        <taxon>Araneoidea</taxon>
        <taxon>Araneidae</taxon>
        <taxon>Araneus</taxon>
    </lineage>
</organism>
<gene>
    <name evidence="1" type="ORF">AVEN_255092_1</name>
</gene>
<reference evidence="1 2" key="1">
    <citation type="journal article" date="2019" name="Sci. Rep.">
        <title>Orb-weaving spider Araneus ventricosus genome elucidates the spidroin gene catalogue.</title>
        <authorList>
            <person name="Kono N."/>
            <person name="Nakamura H."/>
            <person name="Ohtoshi R."/>
            <person name="Moran D.A.P."/>
            <person name="Shinohara A."/>
            <person name="Yoshida Y."/>
            <person name="Fujiwara M."/>
            <person name="Mori M."/>
            <person name="Tomita M."/>
            <person name="Arakawa K."/>
        </authorList>
    </citation>
    <scope>NUCLEOTIDE SEQUENCE [LARGE SCALE GENOMIC DNA]</scope>
</reference>
<dbReference type="EMBL" id="BGPR01000579">
    <property type="protein sequence ID" value="GBM27226.1"/>
    <property type="molecule type" value="Genomic_DNA"/>
</dbReference>
<accession>A0A4Y2EG33</accession>
<dbReference type="Proteomes" id="UP000499080">
    <property type="component" value="Unassembled WGS sequence"/>
</dbReference>
<protein>
    <submittedName>
        <fullName evidence="1">Uncharacterized protein</fullName>
    </submittedName>
</protein>